<feature type="compositionally biased region" description="Basic and acidic residues" evidence="1">
    <location>
        <begin position="122"/>
        <end position="131"/>
    </location>
</feature>
<feature type="region of interest" description="Disordered" evidence="1">
    <location>
        <begin position="1"/>
        <end position="91"/>
    </location>
</feature>
<comment type="caution">
    <text evidence="2">The sequence shown here is derived from an EMBL/GenBank/DDBJ whole genome shotgun (WGS) entry which is preliminary data.</text>
</comment>
<reference evidence="2 3" key="1">
    <citation type="submission" date="2021-01" db="EMBL/GenBank/DDBJ databases">
        <title>Sequencing the genomes of 1000 actinobacteria strains.</title>
        <authorList>
            <person name="Klenk H.-P."/>
        </authorList>
    </citation>
    <scope>NUCLEOTIDE SEQUENCE [LARGE SCALE GENOMIC DNA]</scope>
    <source>
        <strain evidence="2 3">DSM 100204</strain>
    </source>
</reference>
<gene>
    <name evidence="2" type="ORF">JOD64_001777</name>
</gene>
<organism evidence="2 3">
    <name type="scientific">Micromonospora luteifusca</name>
    <dbReference type="NCBI Taxonomy" id="709860"/>
    <lineage>
        <taxon>Bacteria</taxon>
        <taxon>Bacillati</taxon>
        <taxon>Actinomycetota</taxon>
        <taxon>Actinomycetes</taxon>
        <taxon>Micromonosporales</taxon>
        <taxon>Micromonosporaceae</taxon>
        <taxon>Micromonospora</taxon>
    </lineage>
</organism>
<evidence type="ECO:0000313" key="3">
    <source>
        <dbReference type="Proteomes" id="UP000764837"/>
    </source>
</evidence>
<dbReference type="EMBL" id="JAFBBP010000001">
    <property type="protein sequence ID" value="MBM7490555.1"/>
    <property type="molecule type" value="Genomic_DNA"/>
</dbReference>
<protein>
    <submittedName>
        <fullName evidence="2">Uncharacterized protein</fullName>
    </submittedName>
</protein>
<evidence type="ECO:0000256" key="1">
    <source>
        <dbReference type="SAM" id="MobiDB-lite"/>
    </source>
</evidence>
<feature type="compositionally biased region" description="Basic and acidic residues" evidence="1">
    <location>
        <begin position="224"/>
        <end position="258"/>
    </location>
</feature>
<feature type="compositionally biased region" description="Polar residues" evidence="1">
    <location>
        <begin position="323"/>
        <end position="332"/>
    </location>
</feature>
<feature type="compositionally biased region" description="Basic and acidic residues" evidence="1">
    <location>
        <begin position="34"/>
        <end position="45"/>
    </location>
</feature>
<name>A0ABS2LR05_9ACTN</name>
<proteinExistence type="predicted"/>
<feature type="region of interest" description="Disordered" evidence="1">
    <location>
        <begin position="112"/>
        <end position="332"/>
    </location>
</feature>
<keyword evidence="3" id="KW-1185">Reference proteome</keyword>
<feature type="compositionally biased region" description="Low complexity" evidence="1">
    <location>
        <begin position="46"/>
        <end position="70"/>
    </location>
</feature>
<feature type="compositionally biased region" description="Polar residues" evidence="1">
    <location>
        <begin position="171"/>
        <end position="196"/>
    </location>
</feature>
<feature type="compositionally biased region" description="Basic residues" evidence="1">
    <location>
        <begin position="200"/>
        <end position="212"/>
    </location>
</feature>
<dbReference type="Proteomes" id="UP000764837">
    <property type="component" value="Unassembled WGS sequence"/>
</dbReference>
<sequence length="332" mass="35537">MRPVQPSASPARCNPVRRGATRSGPGATRANAVRPDRRGAARTEAARPGPTRRGAARPGPARYGRSGVVRPVRRGAVQCGRRGAAGPAQRFPARYDPVQRMIDFISPTLRCPAARIPQCRGSRSDSLDGRGPHAPLECAGAARSTSRAEQPGRADQPREPLQVGDVGVSNPAETPTSPTLCRSSPPTHPARQTSPTKAKPAPRKGKPARRGKPASIEAPATAERQNRPQGHDRPLEGRTGRRGRTDRGEAQPTAERHNRTAKRHNRTAERHNRPRRGTTRQTPVTAAENPLPPDGRRVPNEGFRGARPAQGSSLTARSRAGSPETQTATTDS</sequence>
<evidence type="ECO:0000313" key="2">
    <source>
        <dbReference type="EMBL" id="MBM7490555.1"/>
    </source>
</evidence>
<accession>A0ABS2LR05</accession>